<dbReference type="AlphaFoldDB" id="A0A934TWI3"/>
<evidence type="ECO:0000313" key="1">
    <source>
        <dbReference type="EMBL" id="MBK6007972.1"/>
    </source>
</evidence>
<reference evidence="1" key="2">
    <citation type="submission" date="2021-01" db="EMBL/GenBank/DDBJ databases">
        <authorList>
            <person name="Kang M."/>
        </authorList>
    </citation>
    <scope>NUCLEOTIDE SEQUENCE</scope>
    <source>
        <strain evidence="1">KACC 17527</strain>
    </source>
</reference>
<dbReference type="Proteomes" id="UP000630528">
    <property type="component" value="Unassembled WGS sequence"/>
</dbReference>
<evidence type="ECO:0000313" key="2">
    <source>
        <dbReference type="Proteomes" id="UP000630528"/>
    </source>
</evidence>
<dbReference type="EMBL" id="JAEPWM010000008">
    <property type="protein sequence ID" value="MBK6007972.1"/>
    <property type="molecule type" value="Genomic_DNA"/>
</dbReference>
<reference evidence="1" key="1">
    <citation type="journal article" date="2012" name="J. Microbiol. Biotechnol.">
        <title>Ramlibacter ginsenosidimutans sp. nov., with ginsenoside-converting activity.</title>
        <authorList>
            <person name="Wang L."/>
            <person name="An D.S."/>
            <person name="Kim S.G."/>
            <person name="Jin F.X."/>
            <person name="Kim S.C."/>
            <person name="Lee S.T."/>
            <person name="Im W.T."/>
        </authorList>
    </citation>
    <scope>NUCLEOTIDE SEQUENCE</scope>
    <source>
        <strain evidence="1">KACC 17527</strain>
    </source>
</reference>
<gene>
    <name evidence="1" type="ORF">JJB11_17875</name>
</gene>
<sequence>MSLPIDPALAGAAATIAAAIIGRIPDGTEVSTTAISAAFLQALEAIEDAMDKYRAGSWREHPKESTGRGGRPL</sequence>
<comment type="caution">
    <text evidence="1">The sequence shown here is derived from an EMBL/GenBank/DDBJ whole genome shotgun (WGS) entry which is preliminary data.</text>
</comment>
<dbReference type="RefSeq" id="WP_201174468.1">
    <property type="nucleotide sequence ID" value="NZ_JAEPWM010000008.1"/>
</dbReference>
<proteinExistence type="predicted"/>
<organism evidence="1 2">
    <name type="scientific">Ramlibacter ginsenosidimutans</name>
    <dbReference type="NCBI Taxonomy" id="502333"/>
    <lineage>
        <taxon>Bacteria</taxon>
        <taxon>Pseudomonadati</taxon>
        <taxon>Pseudomonadota</taxon>
        <taxon>Betaproteobacteria</taxon>
        <taxon>Burkholderiales</taxon>
        <taxon>Comamonadaceae</taxon>
        <taxon>Ramlibacter</taxon>
    </lineage>
</organism>
<protein>
    <submittedName>
        <fullName evidence="1">Uncharacterized protein</fullName>
    </submittedName>
</protein>
<name>A0A934TWI3_9BURK</name>
<keyword evidence="2" id="KW-1185">Reference proteome</keyword>
<accession>A0A934TWI3</accession>